<keyword evidence="13" id="KW-0067">ATP-binding</keyword>
<dbReference type="InterPro" id="IPR047187">
    <property type="entry name" value="SF1_C_Upf1"/>
</dbReference>
<keyword evidence="11" id="KW-0347">Helicase</keyword>
<evidence type="ECO:0000256" key="6">
    <source>
        <dbReference type="ARBA" id="ARBA00022490"/>
    </source>
</evidence>
<evidence type="ECO:0000256" key="10">
    <source>
        <dbReference type="ARBA" id="ARBA00022801"/>
    </source>
</evidence>
<evidence type="ECO:0000256" key="11">
    <source>
        <dbReference type="ARBA" id="ARBA00022806"/>
    </source>
</evidence>
<evidence type="ECO:0000256" key="19">
    <source>
        <dbReference type="SAM" id="Phobius"/>
    </source>
</evidence>
<dbReference type="CDD" id="cd18038">
    <property type="entry name" value="DEXXQc_Helz-like"/>
    <property type="match status" value="1"/>
</dbReference>
<dbReference type="SUPFAM" id="SSF52540">
    <property type="entry name" value="P-loop containing nucleoside triphosphate hydrolases"/>
    <property type="match status" value="1"/>
</dbReference>
<dbReference type="GO" id="GO:0016787">
    <property type="term" value="F:hydrolase activity"/>
    <property type="evidence" value="ECO:0007669"/>
    <property type="project" value="UniProtKB-KW"/>
</dbReference>
<feature type="transmembrane region" description="Helical" evidence="19">
    <location>
        <begin position="1146"/>
        <end position="1167"/>
    </location>
</feature>
<evidence type="ECO:0000256" key="13">
    <source>
        <dbReference type="ARBA" id="ARBA00022840"/>
    </source>
</evidence>
<dbReference type="InterPro" id="IPR041677">
    <property type="entry name" value="DNA2/NAM7_AAA_11"/>
</dbReference>
<dbReference type="Gene3D" id="3.40.50.300">
    <property type="entry name" value="P-loop containing nucleotide triphosphate hydrolases"/>
    <property type="match status" value="3"/>
</dbReference>
<evidence type="ECO:0000256" key="8">
    <source>
        <dbReference type="ARBA" id="ARBA00022692"/>
    </source>
</evidence>
<comment type="catalytic activity">
    <reaction evidence="17">
        <text>ATP + H2O = ADP + phosphate + H(+)</text>
        <dbReference type="Rhea" id="RHEA:13065"/>
        <dbReference type="ChEBI" id="CHEBI:15377"/>
        <dbReference type="ChEBI" id="CHEBI:15378"/>
        <dbReference type="ChEBI" id="CHEBI:30616"/>
        <dbReference type="ChEBI" id="CHEBI:43474"/>
        <dbReference type="ChEBI" id="CHEBI:456216"/>
        <dbReference type="EC" id="3.6.4.13"/>
    </reaction>
</comment>
<dbReference type="Gene3D" id="2.40.30.270">
    <property type="match status" value="1"/>
</dbReference>
<dbReference type="GO" id="GO:0003723">
    <property type="term" value="F:RNA binding"/>
    <property type="evidence" value="ECO:0007669"/>
    <property type="project" value="InterPro"/>
</dbReference>
<dbReference type="InterPro" id="IPR027417">
    <property type="entry name" value="P-loop_NTPase"/>
</dbReference>
<dbReference type="Proteomes" id="UP001341281">
    <property type="component" value="Chromosome 02"/>
</dbReference>
<dbReference type="Pfam" id="PF06699">
    <property type="entry name" value="PIG-F"/>
    <property type="match status" value="1"/>
</dbReference>
<evidence type="ECO:0000256" key="12">
    <source>
        <dbReference type="ARBA" id="ARBA00022824"/>
    </source>
</evidence>
<dbReference type="CDD" id="cd18808">
    <property type="entry name" value="SF1_C_Upf1"/>
    <property type="match status" value="1"/>
</dbReference>
<evidence type="ECO:0000256" key="4">
    <source>
        <dbReference type="ARBA" id="ARBA00005601"/>
    </source>
</evidence>
<dbReference type="Pfam" id="PF21634">
    <property type="entry name" value="MOV-10_beta-barrel"/>
    <property type="match status" value="1"/>
</dbReference>
<keyword evidence="24" id="KW-1185">Reference proteome</keyword>
<dbReference type="PANTHER" id="PTHR45418:SF1">
    <property type="entry name" value="CANCER_TESTIS ANTIGEN 55"/>
    <property type="match status" value="1"/>
</dbReference>
<feature type="domain" description="Helicase MOV-10-like beta-barrel" evidence="22">
    <location>
        <begin position="441"/>
        <end position="522"/>
    </location>
</feature>
<dbReference type="EC" id="3.6.4.13" evidence="5"/>
<feature type="region of interest" description="Disordered" evidence="18">
    <location>
        <begin position="25"/>
        <end position="108"/>
    </location>
</feature>
<evidence type="ECO:0000259" key="20">
    <source>
        <dbReference type="Pfam" id="PF13086"/>
    </source>
</evidence>
<evidence type="ECO:0000256" key="18">
    <source>
        <dbReference type="SAM" id="MobiDB-lite"/>
    </source>
</evidence>
<dbReference type="InterPro" id="IPR009580">
    <property type="entry name" value="GPI_biosynthesis_protein_Pig-F"/>
</dbReference>
<keyword evidence="8 19" id="KW-0812">Transmembrane</keyword>
<name>A0AAQ3PYS9_PASNO</name>
<organism evidence="23 24">
    <name type="scientific">Paspalum notatum var. saurae</name>
    <dbReference type="NCBI Taxonomy" id="547442"/>
    <lineage>
        <taxon>Eukaryota</taxon>
        <taxon>Viridiplantae</taxon>
        <taxon>Streptophyta</taxon>
        <taxon>Embryophyta</taxon>
        <taxon>Tracheophyta</taxon>
        <taxon>Spermatophyta</taxon>
        <taxon>Magnoliopsida</taxon>
        <taxon>Liliopsida</taxon>
        <taxon>Poales</taxon>
        <taxon>Poaceae</taxon>
        <taxon>PACMAD clade</taxon>
        <taxon>Panicoideae</taxon>
        <taxon>Andropogonodae</taxon>
        <taxon>Paspaleae</taxon>
        <taxon>Paspalinae</taxon>
        <taxon>Paspalum</taxon>
    </lineage>
</organism>
<evidence type="ECO:0000256" key="15">
    <source>
        <dbReference type="ARBA" id="ARBA00023136"/>
    </source>
</evidence>
<dbReference type="PANTHER" id="PTHR45418">
    <property type="entry name" value="CANCER/TESTIS ANTIGEN 55"/>
    <property type="match status" value="1"/>
</dbReference>
<protein>
    <recommendedName>
        <fullName evidence="5">RNA helicase</fullName>
        <ecNumber evidence="5">3.6.4.13</ecNumber>
    </recommendedName>
</protein>
<dbReference type="Pfam" id="PF13086">
    <property type="entry name" value="AAA_11"/>
    <property type="match status" value="2"/>
</dbReference>
<accession>A0AAQ3PYS9</accession>
<keyword evidence="9" id="KW-0547">Nucleotide-binding</keyword>
<evidence type="ECO:0000256" key="7">
    <source>
        <dbReference type="ARBA" id="ARBA00022502"/>
    </source>
</evidence>
<comment type="similarity">
    <text evidence="4">Belongs to the DNA2/NAM7 helicase family. SDE3 subfamily.</text>
</comment>
<comment type="pathway">
    <text evidence="3">Glycolipid biosynthesis; glycosylphosphatidylinositol-anchor biosynthesis.</text>
</comment>
<comment type="subcellular location">
    <subcellularLocation>
        <location evidence="2">Cytoplasm</location>
    </subcellularLocation>
    <subcellularLocation>
        <location evidence="1">Endoplasmic reticulum membrane</location>
        <topology evidence="1">Multi-pass membrane protein</topology>
    </subcellularLocation>
</comment>
<dbReference type="GO" id="GO:0006506">
    <property type="term" value="P:GPI anchor biosynthetic process"/>
    <property type="evidence" value="ECO:0007669"/>
    <property type="project" value="UniProtKB-KW"/>
</dbReference>
<feature type="non-terminal residue" evidence="23">
    <location>
        <position position="1"/>
    </location>
</feature>
<evidence type="ECO:0000313" key="24">
    <source>
        <dbReference type="Proteomes" id="UP001341281"/>
    </source>
</evidence>
<evidence type="ECO:0000256" key="17">
    <source>
        <dbReference type="ARBA" id="ARBA00047984"/>
    </source>
</evidence>
<dbReference type="GO" id="GO:0032574">
    <property type="term" value="F:5'-3' RNA helicase activity"/>
    <property type="evidence" value="ECO:0007669"/>
    <property type="project" value="InterPro"/>
</dbReference>
<keyword evidence="16" id="KW-0943">RNA-mediated gene silencing</keyword>
<evidence type="ECO:0000313" key="23">
    <source>
        <dbReference type="EMBL" id="WVZ55294.1"/>
    </source>
</evidence>
<evidence type="ECO:0000259" key="21">
    <source>
        <dbReference type="Pfam" id="PF13087"/>
    </source>
</evidence>
<dbReference type="GO" id="GO:0005789">
    <property type="term" value="C:endoplasmic reticulum membrane"/>
    <property type="evidence" value="ECO:0007669"/>
    <property type="project" value="UniProtKB-SubCell"/>
</dbReference>
<dbReference type="Pfam" id="PF13087">
    <property type="entry name" value="AAA_12"/>
    <property type="match status" value="1"/>
</dbReference>
<keyword evidence="12" id="KW-0256">Endoplasmic reticulum</keyword>
<feature type="domain" description="DNA2/NAM7 helicase helicase" evidence="20">
    <location>
        <begin position="683"/>
        <end position="754"/>
    </location>
</feature>
<feature type="transmembrane region" description="Helical" evidence="19">
    <location>
        <begin position="1226"/>
        <end position="1245"/>
    </location>
</feature>
<evidence type="ECO:0000256" key="2">
    <source>
        <dbReference type="ARBA" id="ARBA00004496"/>
    </source>
</evidence>
<evidence type="ECO:0000256" key="3">
    <source>
        <dbReference type="ARBA" id="ARBA00004687"/>
    </source>
</evidence>
<feature type="transmembrane region" description="Helical" evidence="19">
    <location>
        <begin position="1188"/>
        <end position="1206"/>
    </location>
</feature>
<sequence>KVIHASKGRRARYGARHTLAQPSSYYPLIFGPRQPPDSRRSLTLRPSLPSGGAAVRRPPRLPSVLRGSNPSPRGAAGPLGLRPPPSAGLPLQQGGCLPRRRPSPVGLPGGVTPSCAAAASHAALRSGLLPPPVRPSGKAASRRGCLPRRRRCLPLHAPLVQPRAFRQHLPERFKMGTYIRNRSDDEFSVAGEKPEVEFIDFQNDESLQDYAFEDGPVVITAPFPFDDGKPKSVIVGETAADTICIENTSPEPVNLWSVRIFSSNPEDSYVLSMMRPPQNDADEEAKHAFLGLTSVEDRTLLPGQTLTIWLSCTPKDIGLHTSIVHVDIGDEKIERVAFLLADDNVSKALFADKPYSRKRAQTKKFDPSPIVPGCRPTWQHTQGFKHKLPQFAIPADIRELIESKQRPDVLFEELSMINYAQFFSTLLVMEELNLEEEMRTYDMEGVSMRRRGMNFLSLEVPGLAERRPSLVQGDFIVARYAGNDARPYQGFIHKVEADEIFLQFDNQFHLNHRDRNKYHVSFTYNRVNMRRLYKAIHDAEFLGPGVLFPRQSPCRSVRSWPFKPLNPHINTEQTDAVAKILGCRGAPPYVIYGPPGTGKTMTIIEAVLQLYTAKKRANILICAASNTAADHILEKLLHASYLIRPNDIFRLNAQSRQYEDVNADFIRFCFFEDRIFKCPPLQALLQYKIVISTYTSSYLLQAEGIRRGHFSHIFLDEAGQASEPEAMVPLSGFCGRDTVVVLAGDPMQLGPVVYCKQAEKDGLGTSYLQRLLYDFEQYRTGDPNYVTKLVRNYRCHPAILQLPSELFYGGELIACKEDEVSSTYDCIGLPNTSFPVLFVGIQGCDEREGTNPSWFNRIEVSKVVSIIRNLTRGGDVGESDIGVITPYRQQVAKIKKALEAFEMPDLKVGSVEQFQGQEREVIIISTVRSTVKHNEFDKFFNLGFLSNYRRFNVAITRAKSLLIIVGNPYIITKDRHWDRLLRYCADNGSYQGCPLPPPESHSYSDETRFFSNLDEDQGGPAGWDGNQEEATNYNYSSEPSHFGLRCDDGTQPASENRVLLSEELCDDDNQPLNGPKADLEEIPKQCVEEGAAAQGDMQPDQLSANDSQLQDAYPAKYSFPPGALLNAFGAIVLGAPVGIKYWMVTIYWSLLMSLFTFVPAACVFGASKIDWQNVLSHSIYFTPTEVDNYMISAPCHGAVLGAWLGAWPMPLDWERPWQEWPICVTYGAIAGRLVGMAVSLVLIAVHKRSRNEKTQYMLNKVHFNHRMLNEKSASAISISTALDGATLLPSGSSLCIRCWSATGYMSPSSCSRPGDDGALWGSSDLPLYLCSRCTGELPRLGDVARLWLGVVSVLIKPSKADVSRCFTFSLAALRHFITAFAVCSSKMVFFMCEPICAHEIEFGCDPMLLNLFHSQKELCGGSTSTDR</sequence>
<evidence type="ECO:0000256" key="16">
    <source>
        <dbReference type="ARBA" id="ARBA00023158"/>
    </source>
</evidence>
<evidence type="ECO:0000259" key="22">
    <source>
        <dbReference type="Pfam" id="PF21634"/>
    </source>
</evidence>
<keyword evidence="7" id="KW-0337">GPI-anchor biosynthesis</keyword>
<evidence type="ECO:0000256" key="5">
    <source>
        <dbReference type="ARBA" id="ARBA00012552"/>
    </source>
</evidence>
<dbReference type="GO" id="GO:0031047">
    <property type="term" value="P:regulatory ncRNA-mediated gene silencing"/>
    <property type="evidence" value="ECO:0007669"/>
    <property type="project" value="UniProtKB-KW"/>
</dbReference>
<feature type="region of interest" description="Disordered" evidence="18">
    <location>
        <begin position="1010"/>
        <end position="1034"/>
    </location>
</feature>
<feature type="domain" description="DNA2/NAM7 helicase-like C-terminal" evidence="21">
    <location>
        <begin position="775"/>
        <end position="967"/>
    </location>
</feature>
<proteinExistence type="inferred from homology"/>
<dbReference type="InterPro" id="IPR026122">
    <property type="entry name" value="MOV-10/SDE3_DEXXQ/H-box"/>
</dbReference>
<keyword evidence="10" id="KW-0378">Hydrolase</keyword>
<dbReference type="InterPro" id="IPR041679">
    <property type="entry name" value="DNA2/NAM7-like_C"/>
</dbReference>
<dbReference type="FunFam" id="3.40.50.300:FF:001468">
    <property type="entry name" value="Probable RNA helicase SDE3"/>
    <property type="match status" value="1"/>
</dbReference>
<gene>
    <name evidence="23" type="ORF">U9M48_005971</name>
</gene>
<evidence type="ECO:0000256" key="1">
    <source>
        <dbReference type="ARBA" id="ARBA00004477"/>
    </source>
</evidence>
<evidence type="ECO:0000256" key="9">
    <source>
        <dbReference type="ARBA" id="ARBA00022741"/>
    </source>
</evidence>
<feature type="domain" description="DNA2/NAM7 helicase helicase" evidence="20">
    <location>
        <begin position="568"/>
        <end position="655"/>
    </location>
</feature>
<keyword evidence="6" id="KW-0963">Cytoplasm</keyword>
<dbReference type="FunFam" id="3.40.50.300:FF:001199">
    <property type="entry name" value="Probable RNA helicase SDE3"/>
    <property type="match status" value="1"/>
</dbReference>
<reference evidence="23 24" key="1">
    <citation type="submission" date="2024-02" db="EMBL/GenBank/DDBJ databases">
        <title>High-quality chromosome-scale genome assembly of Pensacola bahiagrass (Paspalum notatum Flugge var. saurae).</title>
        <authorList>
            <person name="Vega J.M."/>
            <person name="Podio M."/>
            <person name="Orjuela J."/>
            <person name="Siena L.A."/>
            <person name="Pessino S.C."/>
            <person name="Combes M.C."/>
            <person name="Mariac C."/>
            <person name="Albertini E."/>
            <person name="Pupilli F."/>
            <person name="Ortiz J.P.A."/>
            <person name="Leblanc O."/>
        </authorList>
    </citation>
    <scope>NUCLEOTIDE SEQUENCE [LARGE SCALE GENOMIC DNA]</scope>
    <source>
        <strain evidence="23">R1</strain>
        <tissue evidence="23">Leaf</tissue>
    </source>
</reference>
<dbReference type="GO" id="GO:0005524">
    <property type="term" value="F:ATP binding"/>
    <property type="evidence" value="ECO:0007669"/>
    <property type="project" value="UniProtKB-KW"/>
</dbReference>
<dbReference type="FunFam" id="2.40.30.270:FF:000005">
    <property type="entry name" value="Probable RNA helicase SDE3"/>
    <property type="match status" value="1"/>
</dbReference>
<dbReference type="FunFam" id="3.40.50.300:FF:001295">
    <property type="entry name" value="Probable RNA helicase SDE3"/>
    <property type="match status" value="1"/>
</dbReference>
<evidence type="ECO:0000256" key="14">
    <source>
        <dbReference type="ARBA" id="ARBA00022989"/>
    </source>
</evidence>
<dbReference type="InterPro" id="IPR049080">
    <property type="entry name" value="MOV-10-like_beta-barrel"/>
</dbReference>
<dbReference type="EMBL" id="CP144746">
    <property type="protein sequence ID" value="WVZ55294.1"/>
    <property type="molecule type" value="Genomic_DNA"/>
</dbReference>
<keyword evidence="15 19" id="KW-0472">Membrane</keyword>
<feature type="compositionally biased region" description="Low complexity" evidence="18">
    <location>
        <begin position="62"/>
        <end position="80"/>
    </location>
</feature>
<keyword evidence="14 19" id="KW-1133">Transmembrane helix</keyword>